<dbReference type="AlphaFoldDB" id="A0A1J5TFK4"/>
<dbReference type="Pfam" id="PF09720">
    <property type="entry name" value="Unstab_antitox"/>
    <property type="match status" value="1"/>
</dbReference>
<evidence type="ECO:0000313" key="1">
    <source>
        <dbReference type="EMBL" id="OIR19754.1"/>
    </source>
</evidence>
<dbReference type="EMBL" id="MLJW01000001">
    <property type="protein sequence ID" value="OIR19754.1"/>
    <property type="molecule type" value="Genomic_DNA"/>
</dbReference>
<comment type="caution">
    <text evidence="1">The sequence shown here is derived from an EMBL/GenBank/DDBJ whole genome shotgun (WGS) entry which is preliminary data.</text>
</comment>
<name>A0A1J5TFK4_9ZZZZ</name>
<dbReference type="NCBIfam" id="TIGR02574">
    <property type="entry name" value="stabl_TIGR02574"/>
    <property type="match status" value="1"/>
</dbReference>
<sequence>MGQALHALGIDSMSVEDRIALVKDIWDSVAIEAGLLPPSSAEQAELDRRLAEDDANPNDTIAWETIKAEAQARWQR</sequence>
<accession>A0A1J5TFK4</accession>
<protein>
    <submittedName>
        <fullName evidence="1">Putative addiction module component</fullName>
    </submittedName>
</protein>
<gene>
    <name evidence="1" type="ORF">GALL_06380</name>
</gene>
<proteinExistence type="predicted"/>
<reference evidence="1" key="1">
    <citation type="submission" date="2016-10" db="EMBL/GenBank/DDBJ databases">
        <title>Sequence of Gallionella enrichment culture.</title>
        <authorList>
            <person name="Poehlein A."/>
            <person name="Muehling M."/>
            <person name="Daniel R."/>
        </authorList>
    </citation>
    <scope>NUCLEOTIDE SEQUENCE</scope>
</reference>
<dbReference type="InterPro" id="IPR013406">
    <property type="entry name" value="CHP02574_addiction_mod"/>
</dbReference>
<organism evidence="1">
    <name type="scientific">mine drainage metagenome</name>
    <dbReference type="NCBI Taxonomy" id="410659"/>
    <lineage>
        <taxon>unclassified sequences</taxon>
        <taxon>metagenomes</taxon>
        <taxon>ecological metagenomes</taxon>
    </lineage>
</organism>